<sequence length="255" mass="29529">MNIQKTPKDLFDNKNEEKITKKLHPEYGVYFGALVSILIPAIMICLFEEDTIKKNPFFISLMVGFSFLYSMILNVYTFMKIRKCDWESLETYYYISKFFLLLFSIISALSLISIPMGGNFPRNDQKLYTFGFFPCIVSTAYLLFFNLTPKSSPFMGPVTDIFIILLFLTYSIGIWLCVALENSNFSFLIYLGVLFLALIPLKLLKDQYNPCRKDDKASTLQKQILFILILITAATIYGLLLFFDLHSLPFFNFND</sequence>
<dbReference type="Pfam" id="PF09591">
    <property type="entry name" value="DUF2463"/>
    <property type="match status" value="1"/>
</dbReference>
<feature type="transmembrane region" description="Helical" evidence="2">
    <location>
        <begin position="224"/>
        <end position="243"/>
    </location>
</feature>
<organism evidence="3 4">
    <name type="scientific">Encephalitozoon intestinalis (strain ATCC 50506)</name>
    <name type="common">Microsporidian parasite</name>
    <name type="synonym">Septata intestinalis</name>
    <dbReference type="NCBI Taxonomy" id="876142"/>
    <lineage>
        <taxon>Eukaryota</taxon>
        <taxon>Fungi</taxon>
        <taxon>Fungi incertae sedis</taxon>
        <taxon>Microsporidia</taxon>
        <taxon>Unikaryonidae</taxon>
        <taxon>Encephalitozoon</taxon>
    </lineage>
</organism>
<dbReference type="HOGENOM" id="CLU_1089999_0_0_1"/>
<keyword evidence="2" id="KW-1133">Transmembrane helix</keyword>
<keyword evidence="2" id="KW-0472">Membrane</keyword>
<name>E0S5L7_ENCIT</name>
<dbReference type="GeneID" id="9698729"/>
<gene>
    <name evidence="3" type="ORF">Eint_020010</name>
</gene>
<reference evidence="3 4" key="1">
    <citation type="journal article" date="2010" name="Nat. Commun.">
        <title>The complete sequence of the smallest known nuclear genome from the microsporidian Encephalitozoon intestinalis.</title>
        <authorList>
            <person name="Corradi N."/>
            <person name="Pombert J.-F."/>
            <person name="Farinelli L."/>
            <person name="Didier E.S."/>
            <person name="Keeling P.J."/>
        </authorList>
    </citation>
    <scope>NUCLEOTIDE SEQUENCE [LARGE SCALE GENOMIC DNA]</scope>
    <source>
        <strain evidence="3 4">ATCC 50506</strain>
    </source>
</reference>
<keyword evidence="4" id="KW-1185">Reference proteome</keyword>
<keyword evidence="2" id="KW-0812">Transmembrane</keyword>
<dbReference type="InterPro" id="IPR019081">
    <property type="entry name" value="UPF0328"/>
</dbReference>
<dbReference type="EMBL" id="CP001943">
    <property type="protein sequence ID" value="ADM11002.1"/>
    <property type="molecule type" value="Genomic_DNA"/>
</dbReference>
<evidence type="ECO:0000256" key="1">
    <source>
        <dbReference type="ARBA" id="ARBA00010346"/>
    </source>
</evidence>
<evidence type="ECO:0000256" key="2">
    <source>
        <dbReference type="SAM" id="Phobius"/>
    </source>
</evidence>
<comment type="similarity">
    <text evidence="1">Belongs to the UPF0328 family.</text>
</comment>
<dbReference type="VEuPathDB" id="MicrosporidiaDB:Eint_020010"/>
<feature type="transmembrane region" description="Helical" evidence="2">
    <location>
        <begin position="127"/>
        <end position="149"/>
    </location>
</feature>
<feature type="transmembrane region" description="Helical" evidence="2">
    <location>
        <begin position="187"/>
        <end position="204"/>
    </location>
</feature>
<feature type="transmembrane region" description="Helical" evidence="2">
    <location>
        <begin position="161"/>
        <end position="181"/>
    </location>
</feature>
<protein>
    <submittedName>
        <fullName evidence="3">Uncharacterized protein</fullName>
    </submittedName>
</protein>
<accession>E0S5L7</accession>
<evidence type="ECO:0000313" key="4">
    <source>
        <dbReference type="Proteomes" id="UP000002313"/>
    </source>
</evidence>
<dbReference type="Proteomes" id="UP000002313">
    <property type="component" value="Chromosome II"/>
</dbReference>
<feature type="transmembrane region" description="Helical" evidence="2">
    <location>
        <begin position="27"/>
        <end position="47"/>
    </location>
</feature>
<reference evidence="3 4" key="2">
    <citation type="journal article" date="2012" name="Proc. Natl. Acad. Sci. U.S.A.">
        <title>Gain and loss of multiple functionally related, horizontally transferred genes in the reduced genomes of two microsporidian parasites.</title>
        <authorList>
            <person name="Pombert J.-F."/>
            <person name="Selman M."/>
            <person name="Burki F."/>
            <person name="Bardell F.T."/>
            <person name="Farinelli L."/>
            <person name="Solter L.F."/>
            <person name="Whitman D.W."/>
            <person name="Weiss L.M."/>
            <person name="Corradi N."/>
            <person name="Keeling P.J."/>
        </authorList>
    </citation>
    <scope>NUCLEOTIDE SEQUENCE [LARGE SCALE GENOMIC DNA]</scope>
    <source>
        <strain evidence="3 4">ATCC 50506</strain>
    </source>
</reference>
<dbReference type="KEGG" id="ein:Eint_020010"/>
<feature type="transmembrane region" description="Helical" evidence="2">
    <location>
        <begin position="91"/>
        <end position="115"/>
    </location>
</feature>
<proteinExistence type="inferred from homology"/>
<dbReference type="AlphaFoldDB" id="E0S5L7"/>
<feature type="transmembrane region" description="Helical" evidence="2">
    <location>
        <begin position="59"/>
        <end position="79"/>
    </location>
</feature>
<dbReference type="RefSeq" id="XP_003072362.1">
    <property type="nucleotide sequence ID" value="XM_003072316.1"/>
</dbReference>
<evidence type="ECO:0000313" key="3">
    <source>
        <dbReference type="EMBL" id="ADM11002.1"/>
    </source>
</evidence>